<evidence type="ECO:0000256" key="1">
    <source>
        <dbReference type="ARBA" id="ARBA00022801"/>
    </source>
</evidence>
<dbReference type="GO" id="GO:0016791">
    <property type="term" value="F:phosphatase activity"/>
    <property type="evidence" value="ECO:0007669"/>
    <property type="project" value="TreeGrafter"/>
</dbReference>
<dbReference type="SMART" id="SM00331">
    <property type="entry name" value="PP2C_SIG"/>
    <property type="match status" value="1"/>
</dbReference>
<dbReference type="InterPro" id="IPR001789">
    <property type="entry name" value="Sig_transdc_resp-reg_receiver"/>
</dbReference>
<dbReference type="GO" id="GO:0000160">
    <property type="term" value="P:phosphorelay signal transduction system"/>
    <property type="evidence" value="ECO:0007669"/>
    <property type="project" value="InterPro"/>
</dbReference>
<dbReference type="Proteomes" id="UP000254060">
    <property type="component" value="Unassembled WGS sequence"/>
</dbReference>
<reference evidence="4 5" key="1">
    <citation type="submission" date="2018-06" db="EMBL/GenBank/DDBJ databases">
        <authorList>
            <consortium name="Pathogen Informatics"/>
            <person name="Doyle S."/>
        </authorList>
    </citation>
    <scope>NUCLEOTIDE SEQUENCE [LARGE SCALE GENOMIC DNA]</scope>
    <source>
        <strain evidence="4 5">NCTC13163</strain>
    </source>
</reference>
<dbReference type="InterPro" id="IPR011006">
    <property type="entry name" value="CheY-like_superfamily"/>
</dbReference>
<dbReference type="Gene3D" id="3.60.40.10">
    <property type="entry name" value="PPM-type phosphatase domain"/>
    <property type="match status" value="1"/>
</dbReference>
<keyword evidence="2" id="KW-0597">Phosphoprotein</keyword>
<dbReference type="AlphaFoldDB" id="A0A377FUD1"/>
<evidence type="ECO:0000313" key="5">
    <source>
        <dbReference type="Proteomes" id="UP000254060"/>
    </source>
</evidence>
<dbReference type="Pfam" id="PF00072">
    <property type="entry name" value="Response_reg"/>
    <property type="match status" value="1"/>
</dbReference>
<dbReference type="Pfam" id="PF07228">
    <property type="entry name" value="SpoIIE"/>
    <property type="match status" value="1"/>
</dbReference>
<evidence type="ECO:0000256" key="2">
    <source>
        <dbReference type="PROSITE-ProRule" id="PRU00169"/>
    </source>
</evidence>
<dbReference type="PANTHER" id="PTHR43156:SF14">
    <property type="entry name" value="PHOSPHOSERINE PHOSPHATASE RSBP"/>
    <property type="match status" value="1"/>
</dbReference>
<feature type="modified residue" description="4-aspartylphosphate" evidence="2">
    <location>
        <position position="57"/>
    </location>
</feature>
<keyword evidence="1 4" id="KW-0378">Hydrolase</keyword>
<dbReference type="STRING" id="1397694.GCA_000702585_01798"/>
<dbReference type="InterPro" id="IPR052016">
    <property type="entry name" value="Bact_Sigma-Reg"/>
</dbReference>
<dbReference type="InterPro" id="IPR036457">
    <property type="entry name" value="PPM-type-like_dom_sf"/>
</dbReference>
<sequence length="372" mass="41703">MTMAIMIVDDEPVNTMVLEQLLHQHDYETVVVSSGEDALELLMDPQAPSLYDLVLLDVEMPGISGIETCKRIRHMAGYEELPVIMVSGRTEEKQIAEGLDAEASDYTTKPIKITELLARIRSALRYKAAVDERKKYEARLQYDLDLAQKIQQSALTPPIQNAEIDMRALYLPSKKLAGDMYAWFQVAPDRYGVIIFDVMGHGVSSALITMGIRSILPGLVGNVQYPVDVMTELNRQMTFLFSGDDMQSYFTAVYCYIDTTNGRIEYVNAGHPPVIVTSPAGVCRLETTGVPVGMFEEPNYEAKEIDIEPGMVMHMYTDGLMECYSKDIDDGIRWLEKDIATYGLGYADHVAERLVPKIEIDDDLCLVTVKLM</sequence>
<dbReference type="PANTHER" id="PTHR43156">
    <property type="entry name" value="STAGE II SPORULATION PROTEIN E-RELATED"/>
    <property type="match status" value="1"/>
</dbReference>
<dbReference type="SMART" id="SM00448">
    <property type="entry name" value="REC"/>
    <property type="match status" value="1"/>
</dbReference>
<accession>A0A377FUD1</accession>
<dbReference type="PROSITE" id="PS50110">
    <property type="entry name" value="RESPONSE_REGULATORY"/>
    <property type="match status" value="1"/>
</dbReference>
<dbReference type="InterPro" id="IPR001932">
    <property type="entry name" value="PPM-type_phosphatase-like_dom"/>
</dbReference>
<gene>
    <name evidence="4" type="primary">rsbP</name>
    <name evidence="4" type="ORF">NCTC13163_01294</name>
</gene>
<evidence type="ECO:0000313" key="4">
    <source>
        <dbReference type="EMBL" id="STO07933.1"/>
    </source>
</evidence>
<dbReference type="EC" id="3.1.3.3" evidence="4"/>
<organism evidence="4 5">
    <name type="scientific">Exiguobacterium aurantiacum</name>
    <dbReference type="NCBI Taxonomy" id="33987"/>
    <lineage>
        <taxon>Bacteria</taxon>
        <taxon>Bacillati</taxon>
        <taxon>Bacillota</taxon>
        <taxon>Bacilli</taxon>
        <taxon>Bacillales</taxon>
        <taxon>Bacillales Family XII. Incertae Sedis</taxon>
        <taxon>Exiguobacterium</taxon>
    </lineage>
</organism>
<dbReference type="SUPFAM" id="SSF52172">
    <property type="entry name" value="CheY-like"/>
    <property type="match status" value="1"/>
</dbReference>
<proteinExistence type="predicted"/>
<dbReference type="SUPFAM" id="SSF81606">
    <property type="entry name" value="PP2C-like"/>
    <property type="match status" value="1"/>
</dbReference>
<protein>
    <submittedName>
        <fullName evidence="4">Phosphoserine phosphatase rsbP</fullName>
        <ecNumber evidence="4">3.1.3.3</ecNumber>
    </submittedName>
</protein>
<feature type="domain" description="Response regulatory" evidence="3">
    <location>
        <begin position="4"/>
        <end position="124"/>
    </location>
</feature>
<dbReference type="Gene3D" id="3.40.50.2300">
    <property type="match status" value="1"/>
</dbReference>
<name>A0A377FUD1_9BACL</name>
<dbReference type="EMBL" id="UGGP01000001">
    <property type="protein sequence ID" value="STO07933.1"/>
    <property type="molecule type" value="Genomic_DNA"/>
</dbReference>
<evidence type="ECO:0000259" key="3">
    <source>
        <dbReference type="PROSITE" id="PS50110"/>
    </source>
</evidence>